<keyword evidence="1" id="KW-0175">Coiled coil</keyword>
<organism evidence="2 3">
    <name type="scientific">Dreissena polymorpha</name>
    <name type="common">Zebra mussel</name>
    <name type="synonym">Mytilus polymorpha</name>
    <dbReference type="NCBI Taxonomy" id="45954"/>
    <lineage>
        <taxon>Eukaryota</taxon>
        <taxon>Metazoa</taxon>
        <taxon>Spiralia</taxon>
        <taxon>Lophotrochozoa</taxon>
        <taxon>Mollusca</taxon>
        <taxon>Bivalvia</taxon>
        <taxon>Autobranchia</taxon>
        <taxon>Heteroconchia</taxon>
        <taxon>Euheterodonta</taxon>
        <taxon>Imparidentia</taxon>
        <taxon>Neoheterodontei</taxon>
        <taxon>Myida</taxon>
        <taxon>Dreissenoidea</taxon>
        <taxon>Dreissenidae</taxon>
        <taxon>Dreissena</taxon>
    </lineage>
</organism>
<dbReference type="AlphaFoldDB" id="A0A9D4FI72"/>
<name>A0A9D4FI72_DREPO</name>
<comment type="caution">
    <text evidence="2">The sequence shown here is derived from an EMBL/GenBank/DDBJ whole genome shotgun (WGS) entry which is preliminary data.</text>
</comment>
<keyword evidence="3" id="KW-1185">Reference proteome</keyword>
<evidence type="ECO:0000256" key="1">
    <source>
        <dbReference type="SAM" id="Coils"/>
    </source>
</evidence>
<reference evidence="2" key="1">
    <citation type="journal article" date="2019" name="bioRxiv">
        <title>The Genome of the Zebra Mussel, Dreissena polymorpha: A Resource for Invasive Species Research.</title>
        <authorList>
            <person name="McCartney M.A."/>
            <person name="Auch B."/>
            <person name="Kono T."/>
            <person name="Mallez S."/>
            <person name="Zhang Y."/>
            <person name="Obille A."/>
            <person name="Becker A."/>
            <person name="Abrahante J.E."/>
            <person name="Garbe J."/>
            <person name="Badalamenti J.P."/>
            <person name="Herman A."/>
            <person name="Mangelson H."/>
            <person name="Liachko I."/>
            <person name="Sullivan S."/>
            <person name="Sone E.D."/>
            <person name="Koren S."/>
            <person name="Silverstein K.A.T."/>
            <person name="Beckman K.B."/>
            <person name="Gohl D.M."/>
        </authorList>
    </citation>
    <scope>NUCLEOTIDE SEQUENCE</scope>
    <source>
        <strain evidence="2">Duluth1</strain>
        <tissue evidence="2">Whole animal</tissue>
    </source>
</reference>
<gene>
    <name evidence="2" type="ORF">DPMN_152935</name>
</gene>
<dbReference type="Proteomes" id="UP000828390">
    <property type="component" value="Unassembled WGS sequence"/>
</dbReference>
<protein>
    <submittedName>
        <fullName evidence="2">Uncharacterized protein</fullName>
    </submittedName>
</protein>
<proteinExistence type="predicted"/>
<dbReference type="EMBL" id="JAIWYP010000007">
    <property type="protein sequence ID" value="KAH3799328.1"/>
    <property type="molecule type" value="Genomic_DNA"/>
</dbReference>
<sequence length="290" mass="33325">MAKRIEQLQERLEDVVKIGEQSMKSLQTSYKYVLEEILSLRREINENLDRLQQETIRKLEQLHSSLKISFENDSKQCVEFISKLKGYDINGSENTSSERSFIIYKKCLDQTASADVFLRKQFRNADIEFQYNKELKTFLDSLTELGNITIHETLRLVDPYKVLSIKENCKYKVRSATDTFTCFTEGICESVNGEFIIADRNNQCVKLLDPAFNLIEQLQLPLSPYSIFKISSNEMAVVIGNLTPVTQIHFLRVEKGKILKLNVIKLNHECNGIACHQGDVFVTTPTAVCH</sequence>
<reference evidence="2" key="2">
    <citation type="submission" date="2020-11" db="EMBL/GenBank/DDBJ databases">
        <authorList>
            <person name="McCartney M.A."/>
            <person name="Auch B."/>
            <person name="Kono T."/>
            <person name="Mallez S."/>
            <person name="Becker A."/>
            <person name="Gohl D.M."/>
            <person name="Silverstein K.A.T."/>
            <person name="Koren S."/>
            <person name="Bechman K.B."/>
            <person name="Herman A."/>
            <person name="Abrahante J.E."/>
            <person name="Garbe J."/>
        </authorList>
    </citation>
    <scope>NUCLEOTIDE SEQUENCE</scope>
    <source>
        <strain evidence="2">Duluth1</strain>
        <tissue evidence="2">Whole animal</tissue>
    </source>
</reference>
<feature type="coiled-coil region" evidence="1">
    <location>
        <begin position="34"/>
        <end position="61"/>
    </location>
</feature>
<evidence type="ECO:0000313" key="3">
    <source>
        <dbReference type="Proteomes" id="UP000828390"/>
    </source>
</evidence>
<accession>A0A9D4FI72</accession>
<evidence type="ECO:0000313" key="2">
    <source>
        <dbReference type="EMBL" id="KAH3799328.1"/>
    </source>
</evidence>